<name>A0A7J0BTB3_9BACT</name>
<sequence>MFSATRANARKLLSACVVAAAILALQISAANAHFGMIIPDANVATEDAKSTALTLSFSHPFEMKGMDLEKPKAFSVIADGKSTDLMGTLAPATVMDSKAWKTTYTFARPGVYTFAMEPTPYWEPEEDCFIIHYTKTMVAAFGEESGWDEPAGIATEIVPLTRPFGNYAGNSFTGQVLLNGKPVPGAEVEVEFYNRDNQFAAPTDYHITQVVKADDNGVFTFACPLAGWWGFAALNTADYQLKAPDGTMKDVELGAVLWLYFDGWKKQ</sequence>
<feature type="signal peptide" evidence="1">
    <location>
        <begin position="1"/>
        <end position="32"/>
    </location>
</feature>
<evidence type="ECO:0000313" key="3">
    <source>
        <dbReference type="Proteomes" id="UP000503820"/>
    </source>
</evidence>
<protein>
    <submittedName>
        <fullName evidence="2">ATP-dependent DNA ligase</fullName>
    </submittedName>
</protein>
<dbReference type="GO" id="GO:0016874">
    <property type="term" value="F:ligase activity"/>
    <property type="evidence" value="ECO:0007669"/>
    <property type="project" value="UniProtKB-KW"/>
</dbReference>
<dbReference type="EMBL" id="BLVP01000008">
    <property type="protein sequence ID" value="GFM36957.1"/>
    <property type="molecule type" value="Genomic_DNA"/>
</dbReference>
<proteinExistence type="predicted"/>
<dbReference type="AlphaFoldDB" id="A0A7J0BTB3"/>
<dbReference type="Proteomes" id="UP000503820">
    <property type="component" value="Unassembled WGS sequence"/>
</dbReference>
<keyword evidence="1" id="KW-0732">Signal</keyword>
<dbReference type="RefSeq" id="WP_174409619.1">
    <property type="nucleotide sequence ID" value="NZ_BLVP01000008.1"/>
</dbReference>
<organism evidence="2 3">
    <name type="scientific">Desulfovibrio psychrotolerans</name>
    <dbReference type="NCBI Taxonomy" id="415242"/>
    <lineage>
        <taxon>Bacteria</taxon>
        <taxon>Pseudomonadati</taxon>
        <taxon>Thermodesulfobacteriota</taxon>
        <taxon>Desulfovibrionia</taxon>
        <taxon>Desulfovibrionales</taxon>
        <taxon>Desulfovibrionaceae</taxon>
        <taxon>Desulfovibrio</taxon>
    </lineage>
</organism>
<feature type="chain" id="PRO_5029828482" evidence="1">
    <location>
        <begin position="33"/>
        <end position="267"/>
    </location>
</feature>
<keyword evidence="3" id="KW-1185">Reference proteome</keyword>
<dbReference type="InterPro" id="IPR019613">
    <property type="entry name" value="DUF4198"/>
</dbReference>
<keyword evidence="2" id="KW-0436">Ligase</keyword>
<reference evidence="2 3" key="1">
    <citation type="submission" date="2020-05" db="EMBL/GenBank/DDBJ databases">
        <title>Draft genome sequence of Desulfovibrio psychrotolerans JS1T.</title>
        <authorList>
            <person name="Ueno A."/>
            <person name="Tamazawa S."/>
            <person name="Tamamura S."/>
            <person name="Murakami T."/>
            <person name="Kiyama T."/>
            <person name="Inomata H."/>
            <person name="Amano Y."/>
            <person name="Miyakawa K."/>
            <person name="Tamaki H."/>
            <person name="Naganuma T."/>
            <person name="Kaneko K."/>
        </authorList>
    </citation>
    <scope>NUCLEOTIDE SEQUENCE [LARGE SCALE GENOMIC DNA]</scope>
    <source>
        <strain evidence="2 3">JS1</strain>
    </source>
</reference>
<accession>A0A7J0BTB3</accession>
<dbReference type="Pfam" id="PF10670">
    <property type="entry name" value="DUF4198"/>
    <property type="match status" value="1"/>
</dbReference>
<evidence type="ECO:0000256" key="1">
    <source>
        <dbReference type="SAM" id="SignalP"/>
    </source>
</evidence>
<evidence type="ECO:0000313" key="2">
    <source>
        <dbReference type="EMBL" id="GFM36957.1"/>
    </source>
</evidence>
<gene>
    <name evidence="2" type="ORF">DSM19430T_16410</name>
</gene>
<comment type="caution">
    <text evidence="2">The sequence shown here is derived from an EMBL/GenBank/DDBJ whole genome shotgun (WGS) entry which is preliminary data.</text>
</comment>